<gene>
    <name evidence="2" type="ORF">UY3_18762</name>
</gene>
<name>M7AN23_CHEMY</name>
<dbReference type="AlphaFoldDB" id="M7AN23"/>
<protein>
    <submittedName>
        <fullName evidence="2">Uncharacterized protein</fullName>
    </submittedName>
</protein>
<feature type="compositionally biased region" description="Pro residues" evidence="1">
    <location>
        <begin position="188"/>
        <end position="206"/>
    </location>
</feature>
<evidence type="ECO:0000256" key="1">
    <source>
        <dbReference type="SAM" id="MobiDB-lite"/>
    </source>
</evidence>
<dbReference type="Proteomes" id="UP000031443">
    <property type="component" value="Unassembled WGS sequence"/>
</dbReference>
<sequence>MHSKQKSLGVDATYEPPPSAQIPVKRYQRQRHSSKPNIPPARLPASHGAQFRAFALSRGPNRFLLDAQNGPRSMRGSLAILAVGLVRTTREDSLLPTRHRSDRYHLTQNYPRGLAASHQTSFRSVPPDPELPARTRCFPPGTVPIGTTWPRNTREYSLLPTKHRSDRYHLTQKYPRVLAATPQAPFRSVPPDPEIPASPRCYPPDTVPIGTT</sequence>
<feature type="region of interest" description="Disordered" evidence="1">
    <location>
        <begin position="183"/>
        <end position="212"/>
    </location>
</feature>
<accession>M7AN23</accession>
<evidence type="ECO:0000313" key="2">
    <source>
        <dbReference type="EMBL" id="EMP24125.1"/>
    </source>
</evidence>
<proteinExistence type="predicted"/>
<keyword evidence="3" id="KW-1185">Reference proteome</keyword>
<feature type="region of interest" description="Disordered" evidence="1">
    <location>
        <begin position="1"/>
        <end position="44"/>
    </location>
</feature>
<evidence type="ECO:0000313" key="3">
    <source>
        <dbReference type="Proteomes" id="UP000031443"/>
    </source>
</evidence>
<reference evidence="3" key="1">
    <citation type="journal article" date="2013" name="Nat. Genet.">
        <title>The draft genomes of soft-shell turtle and green sea turtle yield insights into the development and evolution of the turtle-specific body plan.</title>
        <authorList>
            <person name="Wang Z."/>
            <person name="Pascual-Anaya J."/>
            <person name="Zadissa A."/>
            <person name="Li W."/>
            <person name="Niimura Y."/>
            <person name="Huang Z."/>
            <person name="Li C."/>
            <person name="White S."/>
            <person name="Xiong Z."/>
            <person name="Fang D."/>
            <person name="Wang B."/>
            <person name="Ming Y."/>
            <person name="Chen Y."/>
            <person name="Zheng Y."/>
            <person name="Kuraku S."/>
            <person name="Pignatelli M."/>
            <person name="Herrero J."/>
            <person name="Beal K."/>
            <person name="Nozawa M."/>
            <person name="Li Q."/>
            <person name="Wang J."/>
            <person name="Zhang H."/>
            <person name="Yu L."/>
            <person name="Shigenobu S."/>
            <person name="Wang J."/>
            <person name="Liu J."/>
            <person name="Flicek P."/>
            <person name="Searle S."/>
            <person name="Wang J."/>
            <person name="Kuratani S."/>
            <person name="Yin Y."/>
            <person name="Aken B."/>
            <person name="Zhang G."/>
            <person name="Irie N."/>
        </authorList>
    </citation>
    <scope>NUCLEOTIDE SEQUENCE [LARGE SCALE GENOMIC DNA]</scope>
</reference>
<organism evidence="2 3">
    <name type="scientific">Chelonia mydas</name>
    <name type="common">Green sea-turtle</name>
    <name type="synonym">Chelonia agassizi</name>
    <dbReference type="NCBI Taxonomy" id="8469"/>
    <lineage>
        <taxon>Eukaryota</taxon>
        <taxon>Metazoa</taxon>
        <taxon>Chordata</taxon>
        <taxon>Craniata</taxon>
        <taxon>Vertebrata</taxon>
        <taxon>Euteleostomi</taxon>
        <taxon>Archelosauria</taxon>
        <taxon>Testudinata</taxon>
        <taxon>Testudines</taxon>
        <taxon>Cryptodira</taxon>
        <taxon>Durocryptodira</taxon>
        <taxon>Americhelydia</taxon>
        <taxon>Chelonioidea</taxon>
        <taxon>Cheloniidae</taxon>
        <taxon>Chelonia</taxon>
    </lineage>
</organism>
<dbReference type="EMBL" id="KB603100">
    <property type="protein sequence ID" value="EMP24125.1"/>
    <property type="molecule type" value="Genomic_DNA"/>
</dbReference>